<reference evidence="1" key="1">
    <citation type="submission" date="2018-02" db="EMBL/GenBank/DDBJ databases">
        <title>Rhizophora mucronata_Transcriptome.</title>
        <authorList>
            <person name="Meera S.P."/>
            <person name="Sreeshan A."/>
            <person name="Augustine A."/>
        </authorList>
    </citation>
    <scope>NUCLEOTIDE SEQUENCE</scope>
    <source>
        <tissue evidence="1">Leaf</tissue>
    </source>
</reference>
<accession>A0A2P2QNW3</accession>
<evidence type="ECO:0000313" key="1">
    <source>
        <dbReference type="EMBL" id="MBX68658.1"/>
    </source>
</evidence>
<sequence>MWHYITLNPYIVHLLSVADITCVNIPCTEREIRTFFFALSNLTLTVCYLCSNKYITDTKDCHFKQ</sequence>
<dbReference type="AlphaFoldDB" id="A0A2P2QNW3"/>
<proteinExistence type="predicted"/>
<protein>
    <submittedName>
        <fullName evidence="1">Uncharacterized protein</fullName>
    </submittedName>
</protein>
<name>A0A2P2QNW3_RHIMU</name>
<dbReference type="EMBL" id="GGEC01088174">
    <property type="protein sequence ID" value="MBX68658.1"/>
    <property type="molecule type" value="Transcribed_RNA"/>
</dbReference>
<organism evidence="1">
    <name type="scientific">Rhizophora mucronata</name>
    <name type="common">Asiatic mangrove</name>
    <dbReference type="NCBI Taxonomy" id="61149"/>
    <lineage>
        <taxon>Eukaryota</taxon>
        <taxon>Viridiplantae</taxon>
        <taxon>Streptophyta</taxon>
        <taxon>Embryophyta</taxon>
        <taxon>Tracheophyta</taxon>
        <taxon>Spermatophyta</taxon>
        <taxon>Magnoliopsida</taxon>
        <taxon>eudicotyledons</taxon>
        <taxon>Gunneridae</taxon>
        <taxon>Pentapetalae</taxon>
        <taxon>rosids</taxon>
        <taxon>fabids</taxon>
        <taxon>Malpighiales</taxon>
        <taxon>Rhizophoraceae</taxon>
        <taxon>Rhizophora</taxon>
    </lineage>
</organism>